<keyword evidence="5" id="KW-0325">Glycoprotein</keyword>
<dbReference type="FunFam" id="1.10.238.20:FF:000001">
    <property type="entry name" value="General odorant-binding protein lush"/>
    <property type="match status" value="1"/>
</dbReference>
<keyword evidence="3" id="KW-0964">Secreted</keyword>
<evidence type="ECO:0000256" key="5">
    <source>
        <dbReference type="ARBA" id="ARBA00023180"/>
    </source>
</evidence>
<evidence type="ECO:0000313" key="9">
    <source>
        <dbReference type="Proteomes" id="UP000625711"/>
    </source>
</evidence>
<gene>
    <name evidence="8" type="ORF">GWI33_014817</name>
</gene>
<evidence type="ECO:0000256" key="4">
    <source>
        <dbReference type="ARBA" id="ARBA00022729"/>
    </source>
</evidence>
<feature type="chain" id="PRO_5032545320" description="Odorant binding protein" evidence="7">
    <location>
        <begin position="20"/>
        <end position="136"/>
    </location>
</feature>
<keyword evidence="9" id="KW-1185">Reference proteome</keyword>
<comment type="function">
    <text evidence="6">May be a carrier protein for lipids.</text>
</comment>
<dbReference type="PANTHER" id="PTHR11857:SF43">
    <property type="entry name" value="GEO07291P1-RELATED"/>
    <property type="match status" value="1"/>
</dbReference>
<dbReference type="SUPFAM" id="SSF47565">
    <property type="entry name" value="Insect pheromone/odorant-binding proteins"/>
    <property type="match status" value="1"/>
</dbReference>
<evidence type="ECO:0000256" key="2">
    <source>
        <dbReference type="ARBA" id="ARBA00008098"/>
    </source>
</evidence>
<dbReference type="GO" id="GO:0005615">
    <property type="term" value="C:extracellular space"/>
    <property type="evidence" value="ECO:0007669"/>
    <property type="project" value="TreeGrafter"/>
</dbReference>
<dbReference type="PANTHER" id="PTHR11857">
    <property type="entry name" value="ODORANT BINDING PROTEIN-RELATED"/>
    <property type="match status" value="1"/>
</dbReference>
<evidence type="ECO:0000313" key="8">
    <source>
        <dbReference type="EMBL" id="KAF7272390.1"/>
    </source>
</evidence>
<dbReference type="CDD" id="cd23992">
    <property type="entry name" value="PBP_GOBP"/>
    <property type="match status" value="1"/>
</dbReference>
<proteinExistence type="inferred from homology"/>
<evidence type="ECO:0000256" key="3">
    <source>
        <dbReference type="ARBA" id="ARBA00022525"/>
    </source>
</evidence>
<dbReference type="GO" id="GO:0007608">
    <property type="term" value="P:sensory perception of smell"/>
    <property type="evidence" value="ECO:0007669"/>
    <property type="project" value="TreeGrafter"/>
</dbReference>
<evidence type="ECO:0000256" key="1">
    <source>
        <dbReference type="ARBA" id="ARBA00004613"/>
    </source>
</evidence>
<dbReference type="Pfam" id="PF01395">
    <property type="entry name" value="PBP_GOBP"/>
    <property type="match status" value="1"/>
</dbReference>
<dbReference type="Proteomes" id="UP000625711">
    <property type="component" value="Unassembled WGS sequence"/>
</dbReference>
<evidence type="ECO:0000256" key="6">
    <source>
        <dbReference type="ARBA" id="ARBA00056866"/>
    </source>
</evidence>
<accession>A0A834I0U4</accession>
<dbReference type="SMART" id="SM00708">
    <property type="entry name" value="PhBP"/>
    <property type="match status" value="1"/>
</dbReference>
<comment type="subcellular location">
    <subcellularLocation>
        <location evidence="1">Secreted</location>
    </subcellularLocation>
</comment>
<dbReference type="InterPro" id="IPR036728">
    <property type="entry name" value="PBP_GOBP_sf"/>
</dbReference>
<dbReference type="GO" id="GO:0005549">
    <property type="term" value="F:odorant binding"/>
    <property type="evidence" value="ECO:0007669"/>
    <property type="project" value="InterPro"/>
</dbReference>
<dbReference type="AlphaFoldDB" id="A0A834I0U4"/>
<dbReference type="InterPro" id="IPR006170">
    <property type="entry name" value="PBP/GOBP"/>
</dbReference>
<comment type="similarity">
    <text evidence="2">Belongs to the PBP/GOBP family.</text>
</comment>
<sequence length="136" mass="14968">MKALLAIVALISIAVCVTADLTDEQKQKIIAYGKECVTQTGVDKELVHKARQGSFTDDSKLKSFTFCISKKIGFQNDNGDAQADVIKQKLAAAINDADAADKLIAKCLEKKDTPEETAYETFKCYYENTPVHLSIF</sequence>
<evidence type="ECO:0000256" key="7">
    <source>
        <dbReference type="SAM" id="SignalP"/>
    </source>
</evidence>
<comment type="caution">
    <text evidence="8">The sequence shown here is derived from an EMBL/GenBank/DDBJ whole genome shotgun (WGS) entry which is preliminary data.</text>
</comment>
<feature type="signal peptide" evidence="7">
    <location>
        <begin position="1"/>
        <end position="19"/>
    </location>
</feature>
<protein>
    <recommendedName>
        <fullName evidence="10">Odorant binding protein</fullName>
    </recommendedName>
</protein>
<evidence type="ECO:0008006" key="10">
    <source>
        <dbReference type="Google" id="ProtNLM"/>
    </source>
</evidence>
<dbReference type="EMBL" id="JAACXV010013771">
    <property type="protein sequence ID" value="KAF7272390.1"/>
    <property type="molecule type" value="Genomic_DNA"/>
</dbReference>
<organism evidence="8 9">
    <name type="scientific">Rhynchophorus ferrugineus</name>
    <name type="common">Red palm weevil</name>
    <name type="synonym">Curculio ferrugineus</name>
    <dbReference type="NCBI Taxonomy" id="354439"/>
    <lineage>
        <taxon>Eukaryota</taxon>
        <taxon>Metazoa</taxon>
        <taxon>Ecdysozoa</taxon>
        <taxon>Arthropoda</taxon>
        <taxon>Hexapoda</taxon>
        <taxon>Insecta</taxon>
        <taxon>Pterygota</taxon>
        <taxon>Neoptera</taxon>
        <taxon>Endopterygota</taxon>
        <taxon>Coleoptera</taxon>
        <taxon>Polyphaga</taxon>
        <taxon>Cucujiformia</taxon>
        <taxon>Curculionidae</taxon>
        <taxon>Dryophthorinae</taxon>
        <taxon>Rhynchophorus</taxon>
    </lineage>
</organism>
<name>A0A834I0U4_RHYFE</name>
<reference evidence="8" key="1">
    <citation type="submission" date="2020-08" db="EMBL/GenBank/DDBJ databases">
        <title>Genome sequencing and assembly of the red palm weevil Rhynchophorus ferrugineus.</title>
        <authorList>
            <person name="Dias G.B."/>
            <person name="Bergman C.M."/>
            <person name="Manee M."/>
        </authorList>
    </citation>
    <scope>NUCLEOTIDE SEQUENCE</scope>
    <source>
        <strain evidence="8">AA-2017</strain>
        <tissue evidence="8">Whole larva</tissue>
    </source>
</reference>
<dbReference type="OrthoDB" id="8194670at2759"/>
<dbReference type="Gene3D" id="1.10.238.20">
    <property type="entry name" value="Pheromone/general odorant binding protein domain"/>
    <property type="match status" value="1"/>
</dbReference>
<keyword evidence="4 7" id="KW-0732">Signal</keyword>